<reference evidence="3 4" key="1">
    <citation type="journal article" date="2018" name="Genome Announc.">
        <title>Ignatzschineria cameli sp. nov., isolated from necrotic foot tissue of dromedaries (Camelus dromedarius) and associated maggots (Wohlfahrtia species) in Dubai.</title>
        <authorList>
            <person name="Tsang C.C."/>
            <person name="Tang J.Y."/>
            <person name="Fong J.Y."/>
            <person name="Kinne J."/>
            <person name="Lee H.H."/>
            <person name="Joseph M."/>
            <person name="Jose S."/>
            <person name="Schuster R.K."/>
            <person name="Tang Y."/>
            <person name="Sivakumar S."/>
            <person name="Chen J.H."/>
            <person name="Teng J.L."/>
            <person name="Lau S.K."/>
            <person name="Wernery U."/>
            <person name="Woo P.C."/>
        </authorList>
    </citation>
    <scope>NUCLEOTIDE SEQUENCE [LARGE SCALE GENOMIC DNA]</scope>
    <source>
        <strain evidence="3 4">KCTC 22643</strain>
    </source>
</reference>
<dbReference type="PANTHER" id="PTHR42760">
    <property type="entry name" value="SHORT-CHAIN DEHYDROGENASES/REDUCTASES FAMILY MEMBER"/>
    <property type="match status" value="1"/>
</dbReference>
<keyword evidence="4" id="KW-1185">Reference proteome</keyword>
<dbReference type="PRINTS" id="PR00081">
    <property type="entry name" value="GDHRDH"/>
</dbReference>
<dbReference type="PANTHER" id="PTHR42760:SF123">
    <property type="entry name" value="OXIDOREDUCTASE"/>
    <property type="match status" value="1"/>
</dbReference>
<dbReference type="SUPFAM" id="SSF51735">
    <property type="entry name" value="NAD(P)-binding Rossmann-fold domains"/>
    <property type="match status" value="1"/>
</dbReference>
<dbReference type="Proteomes" id="UP000244948">
    <property type="component" value="Unassembled WGS sequence"/>
</dbReference>
<evidence type="ECO:0000256" key="1">
    <source>
        <dbReference type="ARBA" id="ARBA00006484"/>
    </source>
</evidence>
<sequence length="261" mass="28131">MVSTRFKDKSALVTGAAQGIGKGIAEGLASEGAIVILVDKSPLVEEVAQKINESGGIASAFIADLESYYGAEEMVRFALGRYQKIDILINNIGGAIWMKPFDQFTEGEITREIYRSLFPTLWSCRAVIPEMVKQKNGTIVNISSVATRGILRGPYSAAKGGVNALTASLAFEYADRGIRVNAIATGGTEAPPRVIPRNENPLTADEEGWMQEVVDQTIDSTYFKRYGVIEEQVRVALFLASEESSYITATVIPVAGGDQGL</sequence>
<dbReference type="PROSITE" id="PS00061">
    <property type="entry name" value="ADH_SHORT"/>
    <property type="match status" value="1"/>
</dbReference>
<dbReference type="InterPro" id="IPR020904">
    <property type="entry name" value="Sc_DH/Rdtase_CS"/>
</dbReference>
<comment type="similarity">
    <text evidence="1 2">Belongs to the short-chain dehydrogenases/reductases (SDR) family.</text>
</comment>
<dbReference type="NCBIfam" id="NF040811">
    <property type="entry name" value="BenD"/>
    <property type="match status" value="1"/>
</dbReference>
<gene>
    <name evidence="3" type="ORF">DC082_01110</name>
</gene>
<name>A0A2U2APF9_9GAMM</name>
<dbReference type="RefSeq" id="WP_109236155.1">
    <property type="nucleotide sequence ID" value="NZ_BMXZ01000001.1"/>
</dbReference>
<dbReference type="PRINTS" id="PR00080">
    <property type="entry name" value="SDRFAMILY"/>
</dbReference>
<dbReference type="InterPro" id="IPR036291">
    <property type="entry name" value="NAD(P)-bd_dom_sf"/>
</dbReference>
<dbReference type="NCBIfam" id="NF009463">
    <property type="entry name" value="PRK12823.1"/>
    <property type="match status" value="1"/>
</dbReference>
<dbReference type="Pfam" id="PF00106">
    <property type="entry name" value="adh_short"/>
    <property type="match status" value="1"/>
</dbReference>
<evidence type="ECO:0000313" key="4">
    <source>
        <dbReference type="Proteomes" id="UP000244948"/>
    </source>
</evidence>
<dbReference type="InterPro" id="IPR047686">
    <property type="entry name" value="BenD"/>
</dbReference>
<dbReference type="InterPro" id="IPR002347">
    <property type="entry name" value="SDR_fam"/>
</dbReference>
<dbReference type="GO" id="GO:0016616">
    <property type="term" value="F:oxidoreductase activity, acting on the CH-OH group of donors, NAD or NADP as acceptor"/>
    <property type="evidence" value="ECO:0007669"/>
    <property type="project" value="TreeGrafter"/>
</dbReference>
<dbReference type="CDD" id="cd08937">
    <property type="entry name" value="DHB_DH-like_SDR_c"/>
    <property type="match status" value="1"/>
</dbReference>
<dbReference type="AlphaFoldDB" id="A0A2U2APF9"/>
<accession>A0A2U2APF9</accession>
<evidence type="ECO:0000256" key="2">
    <source>
        <dbReference type="RuleBase" id="RU000363"/>
    </source>
</evidence>
<dbReference type="GO" id="GO:0030497">
    <property type="term" value="P:fatty acid elongation"/>
    <property type="evidence" value="ECO:0007669"/>
    <property type="project" value="TreeGrafter"/>
</dbReference>
<comment type="caution">
    <text evidence="3">The sequence shown here is derived from an EMBL/GenBank/DDBJ whole genome shotgun (WGS) entry which is preliminary data.</text>
</comment>
<proteinExistence type="inferred from homology"/>
<organism evidence="3 4">
    <name type="scientific">Ignatzschineria indica</name>
    <dbReference type="NCBI Taxonomy" id="472583"/>
    <lineage>
        <taxon>Bacteria</taxon>
        <taxon>Pseudomonadati</taxon>
        <taxon>Pseudomonadota</taxon>
        <taxon>Gammaproteobacteria</taxon>
        <taxon>Cardiobacteriales</taxon>
        <taxon>Ignatzschineriaceae</taxon>
        <taxon>Ignatzschineria</taxon>
    </lineage>
</organism>
<dbReference type="Gene3D" id="3.40.50.720">
    <property type="entry name" value="NAD(P)-binding Rossmann-like Domain"/>
    <property type="match status" value="1"/>
</dbReference>
<dbReference type="EMBL" id="QEWR01000002">
    <property type="protein sequence ID" value="PWD85092.1"/>
    <property type="molecule type" value="Genomic_DNA"/>
</dbReference>
<protein>
    <submittedName>
        <fullName evidence="3">1,6-dihydroxycyclohexa-2,4-diene-1-carboxylate dehydrogenase</fullName>
    </submittedName>
</protein>
<evidence type="ECO:0000313" key="3">
    <source>
        <dbReference type="EMBL" id="PWD85092.1"/>
    </source>
</evidence>